<dbReference type="PANTHER" id="PTHR43744:SF9">
    <property type="entry name" value="POLYGALACTURONAN_RHAMNOGALACTURONAN TRANSPORT SYSTEM PERMEASE PROTEIN YTCP"/>
    <property type="match status" value="1"/>
</dbReference>
<keyword evidence="3" id="KW-1003">Cell membrane</keyword>
<comment type="subcellular location">
    <subcellularLocation>
        <location evidence="1 7">Cell membrane</location>
        <topology evidence="1 7">Multi-pass membrane protein</topology>
    </subcellularLocation>
</comment>
<protein>
    <submittedName>
        <fullName evidence="9">Carbohydrate ABC transporter permease</fullName>
    </submittedName>
</protein>
<proteinExistence type="inferred from homology"/>
<organism evidence="9 10">
    <name type="scientific">Clostridium rhizosphaerae</name>
    <dbReference type="NCBI Taxonomy" id="2803861"/>
    <lineage>
        <taxon>Bacteria</taxon>
        <taxon>Bacillati</taxon>
        <taxon>Bacillota</taxon>
        <taxon>Clostridia</taxon>
        <taxon>Eubacteriales</taxon>
        <taxon>Clostridiaceae</taxon>
        <taxon>Clostridium</taxon>
    </lineage>
</organism>
<evidence type="ECO:0000256" key="6">
    <source>
        <dbReference type="ARBA" id="ARBA00023136"/>
    </source>
</evidence>
<keyword evidence="2 7" id="KW-0813">Transport</keyword>
<evidence type="ECO:0000256" key="2">
    <source>
        <dbReference type="ARBA" id="ARBA00022448"/>
    </source>
</evidence>
<dbReference type="InterPro" id="IPR000515">
    <property type="entry name" value="MetI-like"/>
</dbReference>
<keyword evidence="4 7" id="KW-0812">Transmembrane</keyword>
<feature type="transmembrane region" description="Helical" evidence="7">
    <location>
        <begin position="14"/>
        <end position="35"/>
    </location>
</feature>
<feature type="domain" description="ABC transmembrane type-1" evidence="8">
    <location>
        <begin position="78"/>
        <end position="280"/>
    </location>
</feature>
<evidence type="ECO:0000256" key="1">
    <source>
        <dbReference type="ARBA" id="ARBA00004651"/>
    </source>
</evidence>
<name>A0ABS1TGY2_9CLOT</name>
<accession>A0ABS1TGY2</accession>
<evidence type="ECO:0000313" key="9">
    <source>
        <dbReference type="EMBL" id="MBL4938625.1"/>
    </source>
</evidence>
<dbReference type="PROSITE" id="PS50928">
    <property type="entry name" value="ABC_TM1"/>
    <property type="match status" value="1"/>
</dbReference>
<sequence>MELRHYKKSLGSKIFDIFNIIFMILLIIIMLYPFINQLAISFNDSTDAIKGGIYLWPRKVSFESYKFIFSQKSMIKATFISIARVVVGTATSVIGTALLAYVVTIKGFSGRQFMRRLFVITMYLSGGLIPFYLLMLKLHLTNTFTIYWLPSIFSAYNMLIIAAYMQEIPNALSESARIDGAGELTIFWKIMFPICIPVIAAICVFNGVGHWNDWFTSVVYNPSGKWDTLQVYLRRVLLETEALEKIRDQQIASTQYSSLTPKTVQAAITMIVTVPIAMIYPFFQKYFISGITIGAVKE</sequence>
<comment type="caution">
    <text evidence="9">The sequence shown here is derived from an EMBL/GenBank/DDBJ whole genome shotgun (WGS) entry which is preliminary data.</text>
</comment>
<dbReference type="SUPFAM" id="SSF161098">
    <property type="entry name" value="MetI-like"/>
    <property type="match status" value="1"/>
</dbReference>
<dbReference type="CDD" id="cd06261">
    <property type="entry name" value="TM_PBP2"/>
    <property type="match status" value="1"/>
</dbReference>
<keyword evidence="10" id="KW-1185">Reference proteome</keyword>
<comment type="similarity">
    <text evidence="7">Belongs to the binding-protein-dependent transport system permease family.</text>
</comment>
<evidence type="ECO:0000256" key="5">
    <source>
        <dbReference type="ARBA" id="ARBA00022989"/>
    </source>
</evidence>
<dbReference type="EMBL" id="JAESWC010000025">
    <property type="protein sequence ID" value="MBL4938625.1"/>
    <property type="molecule type" value="Genomic_DNA"/>
</dbReference>
<dbReference type="Pfam" id="PF00528">
    <property type="entry name" value="BPD_transp_1"/>
    <property type="match status" value="1"/>
</dbReference>
<evidence type="ECO:0000256" key="7">
    <source>
        <dbReference type="RuleBase" id="RU363032"/>
    </source>
</evidence>
<keyword evidence="5 7" id="KW-1133">Transmembrane helix</keyword>
<keyword evidence="6 7" id="KW-0472">Membrane</keyword>
<evidence type="ECO:0000256" key="4">
    <source>
        <dbReference type="ARBA" id="ARBA00022692"/>
    </source>
</evidence>
<evidence type="ECO:0000256" key="3">
    <source>
        <dbReference type="ARBA" id="ARBA00022475"/>
    </source>
</evidence>
<evidence type="ECO:0000259" key="8">
    <source>
        <dbReference type="PROSITE" id="PS50928"/>
    </source>
</evidence>
<dbReference type="Gene3D" id="1.10.3720.10">
    <property type="entry name" value="MetI-like"/>
    <property type="match status" value="1"/>
</dbReference>
<feature type="transmembrane region" description="Helical" evidence="7">
    <location>
        <begin position="264"/>
        <end position="283"/>
    </location>
</feature>
<feature type="transmembrane region" description="Helical" evidence="7">
    <location>
        <begin position="147"/>
        <end position="165"/>
    </location>
</feature>
<reference evidence="9 10" key="1">
    <citation type="submission" date="2021-01" db="EMBL/GenBank/DDBJ databases">
        <title>Genome public.</title>
        <authorList>
            <person name="Liu C."/>
            <person name="Sun Q."/>
        </authorList>
    </citation>
    <scope>NUCLEOTIDE SEQUENCE [LARGE SCALE GENOMIC DNA]</scope>
    <source>
        <strain evidence="9 10">YIM B02515</strain>
    </source>
</reference>
<dbReference type="InterPro" id="IPR035906">
    <property type="entry name" value="MetI-like_sf"/>
</dbReference>
<evidence type="ECO:0000313" key="10">
    <source>
        <dbReference type="Proteomes" id="UP000632377"/>
    </source>
</evidence>
<gene>
    <name evidence="9" type="ORF">JK636_23245</name>
</gene>
<dbReference type="RefSeq" id="WP_202751387.1">
    <property type="nucleotide sequence ID" value="NZ_JAESWC010000025.1"/>
</dbReference>
<dbReference type="Proteomes" id="UP000632377">
    <property type="component" value="Unassembled WGS sequence"/>
</dbReference>
<feature type="transmembrane region" description="Helical" evidence="7">
    <location>
        <begin position="117"/>
        <end position="135"/>
    </location>
</feature>
<dbReference type="PANTHER" id="PTHR43744">
    <property type="entry name" value="ABC TRANSPORTER PERMEASE PROTEIN MG189-RELATED-RELATED"/>
    <property type="match status" value="1"/>
</dbReference>
<feature type="transmembrane region" description="Helical" evidence="7">
    <location>
        <begin position="82"/>
        <end position="105"/>
    </location>
</feature>
<feature type="transmembrane region" description="Helical" evidence="7">
    <location>
        <begin position="186"/>
        <end position="208"/>
    </location>
</feature>